<gene>
    <name evidence="1" type="ORF">L227DRAFT_164457</name>
</gene>
<proteinExistence type="predicted"/>
<dbReference type="AlphaFoldDB" id="A0A5C2S7P9"/>
<organism evidence="1 2">
    <name type="scientific">Lentinus tigrinus ALCF2SS1-6</name>
    <dbReference type="NCBI Taxonomy" id="1328759"/>
    <lineage>
        <taxon>Eukaryota</taxon>
        <taxon>Fungi</taxon>
        <taxon>Dikarya</taxon>
        <taxon>Basidiomycota</taxon>
        <taxon>Agaricomycotina</taxon>
        <taxon>Agaricomycetes</taxon>
        <taxon>Polyporales</taxon>
        <taxon>Polyporaceae</taxon>
        <taxon>Lentinus</taxon>
    </lineage>
</organism>
<reference evidence="1" key="1">
    <citation type="journal article" date="2018" name="Genome Biol. Evol.">
        <title>Genomics and development of Lentinus tigrinus, a white-rot wood-decaying mushroom with dimorphic fruiting bodies.</title>
        <authorList>
            <person name="Wu B."/>
            <person name="Xu Z."/>
            <person name="Knudson A."/>
            <person name="Carlson A."/>
            <person name="Chen N."/>
            <person name="Kovaka S."/>
            <person name="LaButti K."/>
            <person name="Lipzen A."/>
            <person name="Pennachio C."/>
            <person name="Riley R."/>
            <person name="Schakwitz W."/>
            <person name="Umezawa K."/>
            <person name="Ohm R.A."/>
            <person name="Grigoriev I.V."/>
            <person name="Nagy L.G."/>
            <person name="Gibbons J."/>
            <person name="Hibbett D."/>
        </authorList>
    </citation>
    <scope>NUCLEOTIDE SEQUENCE [LARGE SCALE GENOMIC DNA]</scope>
    <source>
        <strain evidence="1">ALCF2SS1-6</strain>
    </source>
</reference>
<dbReference type="Proteomes" id="UP000313359">
    <property type="component" value="Unassembled WGS sequence"/>
</dbReference>
<protein>
    <submittedName>
        <fullName evidence="1">Uncharacterized protein</fullName>
    </submittedName>
</protein>
<accession>A0A5C2S7P9</accession>
<dbReference type="EMBL" id="ML122271">
    <property type="protein sequence ID" value="RPD59159.1"/>
    <property type="molecule type" value="Genomic_DNA"/>
</dbReference>
<sequence length="214" mass="23336">MTNGSFPCVSILCLISVTLVRLGSVSVLLKFSPAQGIIPSRFPPPTTPGRPRLQPPGVLDLLSTQASSDIFSSGRRSSDTSSMSATFANARTQTLYFSAFCRSQQTLLRMQPGHGPRCPSSRTASSSSSRAIGRWCCSTPRRLPSPLRRPRCPRLNLSHRSQRLEVRHRLVISPFQLLCRQIGPHEYPALCPASTLAPGCDVYELARNTVSSLG</sequence>
<evidence type="ECO:0000313" key="2">
    <source>
        <dbReference type="Proteomes" id="UP000313359"/>
    </source>
</evidence>
<evidence type="ECO:0000313" key="1">
    <source>
        <dbReference type="EMBL" id="RPD59159.1"/>
    </source>
</evidence>
<name>A0A5C2S7P9_9APHY</name>
<keyword evidence="2" id="KW-1185">Reference proteome</keyword>